<gene>
    <name evidence="3" type="ORF">LEN_2980</name>
</gene>
<dbReference type="RefSeq" id="WP_172437267.1">
    <property type="nucleotide sequence ID" value="NZ_AP014940.1"/>
</dbReference>
<evidence type="ECO:0008006" key="5">
    <source>
        <dbReference type="Google" id="ProtNLM"/>
    </source>
</evidence>
<organism evidence="3 4">
    <name type="scientific">Lysobacter enzymogenes</name>
    <dbReference type="NCBI Taxonomy" id="69"/>
    <lineage>
        <taxon>Bacteria</taxon>
        <taxon>Pseudomonadati</taxon>
        <taxon>Pseudomonadota</taxon>
        <taxon>Gammaproteobacteria</taxon>
        <taxon>Lysobacterales</taxon>
        <taxon>Lysobacteraceae</taxon>
        <taxon>Lysobacter</taxon>
    </lineage>
</organism>
<feature type="chain" id="PRO_5043426127" description="DUF1579 domain-containing protein" evidence="2">
    <location>
        <begin position="27"/>
        <end position="214"/>
    </location>
</feature>
<evidence type="ECO:0000313" key="3">
    <source>
        <dbReference type="EMBL" id="BAV98467.1"/>
    </source>
</evidence>
<accession>A0AAU9AGT8</accession>
<evidence type="ECO:0000256" key="2">
    <source>
        <dbReference type="SAM" id="SignalP"/>
    </source>
</evidence>
<reference evidence="3 4" key="1">
    <citation type="journal article" date="2017" name="DNA Res.">
        <title>Complete genome sequence and expression profile of the commercial lytic enzyme producer Lysobacter enzymogenes M497-1.</title>
        <authorList>
            <person name="Takami H."/>
            <person name="Toyoda A."/>
            <person name="Uchiyama I."/>
            <person name="Itoh T."/>
            <person name="Takaki Y."/>
            <person name="Arai W."/>
            <person name="Nishi S."/>
            <person name="Kawai M."/>
            <person name="Shinya K."/>
            <person name="Ikeda H."/>
        </authorList>
    </citation>
    <scope>NUCLEOTIDE SEQUENCE [LARGE SCALE GENOMIC DNA]</scope>
    <source>
        <strain evidence="3 4">M497-1</strain>
    </source>
</reference>
<dbReference type="AlphaFoldDB" id="A0AAU9AGT8"/>
<feature type="compositionally biased region" description="Low complexity" evidence="1">
    <location>
        <begin position="36"/>
        <end position="56"/>
    </location>
</feature>
<feature type="signal peptide" evidence="2">
    <location>
        <begin position="1"/>
        <end position="26"/>
    </location>
</feature>
<proteinExistence type="predicted"/>
<dbReference type="EMBL" id="AP014940">
    <property type="protein sequence ID" value="BAV98467.1"/>
    <property type="molecule type" value="Genomic_DNA"/>
</dbReference>
<name>A0AAU9AGT8_LYSEN</name>
<protein>
    <recommendedName>
        <fullName evidence="5">DUF1579 domain-containing protein</fullName>
    </recommendedName>
</protein>
<sequence>MHGFATSRCLSASLCAGALASLLALAPTQAQRAASTAPQATAAQTSAPQPSAAASPGQHDFDFETGLWRTQVRRLAKPLSGSSQWLDYTGTTRVVPLHGGRANLAELAIAGPAGRIDGVALRLYEPATRRWRIHYANLRDGALTAPLAGGFARGRGEFFGLDTFDGRPIQVRFRIHCPHADRCLFDQAFSADGGQHWETNWQAVDTRIADAASR</sequence>
<evidence type="ECO:0000313" key="4">
    <source>
        <dbReference type="Proteomes" id="UP000218824"/>
    </source>
</evidence>
<feature type="region of interest" description="Disordered" evidence="1">
    <location>
        <begin position="36"/>
        <end position="58"/>
    </location>
</feature>
<dbReference type="KEGG" id="lem:LEN_2980"/>
<dbReference type="Proteomes" id="UP000218824">
    <property type="component" value="Chromosome"/>
</dbReference>
<dbReference type="GeneID" id="83066792"/>
<evidence type="ECO:0000256" key="1">
    <source>
        <dbReference type="SAM" id="MobiDB-lite"/>
    </source>
</evidence>
<keyword evidence="2" id="KW-0732">Signal</keyword>